<keyword evidence="4 7" id="KW-0812">Transmembrane</keyword>
<evidence type="ECO:0000313" key="10">
    <source>
        <dbReference type="Proteomes" id="UP000094580"/>
    </source>
</evidence>
<dbReference type="PANTHER" id="PTHR30353">
    <property type="entry name" value="INNER MEMBRANE PROTEIN DEDA-RELATED"/>
    <property type="match status" value="1"/>
</dbReference>
<protein>
    <recommendedName>
        <fullName evidence="8">VTT domain-containing protein</fullName>
    </recommendedName>
</protein>
<organism evidence="9 10">
    <name type="scientific">Gottfriedia luciferensis</name>
    <dbReference type="NCBI Taxonomy" id="178774"/>
    <lineage>
        <taxon>Bacteria</taxon>
        <taxon>Bacillati</taxon>
        <taxon>Bacillota</taxon>
        <taxon>Bacilli</taxon>
        <taxon>Bacillales</taxon>
        <taxon>Bacillaceae</taxon>
        <taxon>Gottfriedia</taxon>
    </lineage>
</organism>
<evidence type="ECO:0000256" key="4">
    <source>
        <dbReference type="ARBA" id="ARBA00022692"/>
    </source>
</evidence>
<dbReference type="PANTHER" id="PTHR30353:SF0">
    <property type="entry name" value="TRANSMEMBRANE PROTEIN"/>
    <property type="match status" value="1"/>
</dbReference>
<feature type="transmembrane region" description="Helical" evidence="7">
    <location>
        <begin position="151"/>
        <end position="173"/>
    </location>
</feature>
<dbReference type="EMBL" id="MDKC01000002">
    <property type="protein sequence ID" value="ODG93541.1"/>
    <property type="molecule type" value="Genomic_DNA"/>
</dbReference>
<keyword evidence="5 7" id="KW-1133">Transmembrane helix</keyword>
<comment type="similarity">
    <text evidence="2 7">Belongs to the DedA family.</text>
</comment>
<dbReference type="Proteomes" id="UP000094580">
    <property type="component" value="Unassembled WGS sequence"/>
</dbReference>
<comment type="subcellular location">
    <subcellularLocation>
        <location evidence="1 7">Cell membrane</location>
        <topology evidence="1 7">Multi-pass membrane protein</topology>
    </subcellularLocation>
</comment>
<dbReference type="Pfam" id="PF09335">
    <property type="entry name" value="VTT_dom"/>
    <property type="match status" value="1"/>
</dbReference>
<evidence type="ECO:0000256" key="1">
    <source>
        <dbReference type="ARBA" id="ARBA00004651"/>
    </source>
</evidence>
<evidence type="ECO:0000259" key="8">
    <source>
        <dbReference type="Pfam" id="PF09335"/>
    </source>
</evidence>
<evidence type="ECO:0000313" key="9">
    <source>
        <dbReference type="EMBL" id="ODG93541.1"/>
    </source>
</evidence>
<gene>
    <name evidence="9" type="ORF">BED47_04465</name>
</gene>
<name>A0ABX2ZUS1_9BACI</name>
<feature type="domain" description="VTT" evidence="8">
    <location>
        <begin position="49"/>
        <end position="171"/>
    </location>
</feature>
<keyword evidence="3 7" id="KW-1003">Cell membrane</keyword>
<dbReference type="InterPro" id="IPR032818">
    <property type="entry name" value="DedA-like"/>
</dbReference>
<keyword evidence="6 7" id="KW-0472">Membrane</keyword>
<sequence>MEIIKNIIDLILHLDQHLLTFVHNYGAITYFILFLIILLETGLVVTPFLPGDSLIFTAGALASLHLLNFFGLLVLFIVAASLGDSLNYFIGKKFGSKLSKSKKINSKYIHETENFYKQKGPKFIVLARFIPIVRTFAPFVAGIGEMNYSKFISYNIFGATLWVGLMVSIGYFFGNIPFVKNHFGLLTIGIIFVSIIPILIDVIRKFIKKK</sequence>
<feature type="transmembrane region" description="Helical" evidence="7">
    <location>
        <begin position="27"/>
        <end position="49"/>
    </location>
</feature>
<comment type="caution">
    <text evidence="9">The sequence shown here is derived from an EMBL/GenBank/DDBJ whole genome shotgun (WGS) entry which is preliminary data.</text>
</comment>
<dbReference type="InterPro" id="IPR032816">
    <property type="entry name" value="VTT_dom"/>
</dbReference>
<evidence type="ECO:0000256" key="5">
    <source>
        <dbReference type="ARBA" id="ARBA00022989"/>
    </source>
</evidence>
<keyword evidence="10" id="KW-1185">Reference proteome</keyword>
<accession>A0ABX2ZUS1</accession>
<evidence type="ECO:0000256" key="6">
    <source>
        <dbReference type="ARBA" id="ARBA00023136"/>
    </source>
</evidence>
<evidence type="ECO:0000256" key="2">
    <source>
        <dbReference type="ARBA" id="ARBA00010792"/>
    </source>
</evidence>
<evidence type="ECO:0000256" key="7">
    <source>
        <dbReference type="RuleBase" id="RU367016"/>
    </source>
</evidence>
<feature type="transmembrane region" description="Helical" evidence="7">
    <location>
        <begin position="61"/>
        <end position="82"/>
    </location>
</feature>
<dbReference type="RefSeq" id="WP_069032593.1">
    <property type="nucleotide sequence ID" value="NZ_MDKC01000002.1"/>
</dbReference>
<evidence type="ECO:0000256" key="3">
    <source>
        <dbReference type="ARBA" id="ARBA00022475"/>
    </source>
</evidence>
<reference evidence="9 10" key="1">
    <citation type="submission" date="2016-07" db="EMBL/GenBank/DDBJ databases">
        <authorList>
            <person name="Townsley L."/>
            <person name="Shank E.A."/>
        </authorList>
    </citation>
    <scope>NUCLEOTIDE SEQUENCE [LARGE SCALE GENOMIC DNA]</scope>
    <source>
        <strain evidence="9 10">CH01</strain>
    </source>
</reference>
<feature type="transmembrane region" description="Helical" evidence="7">
    <location>
        <begin position="185"/>
        <end position="203"/>
    </location>
</feature>
<proteinExistence type="inferred from homology"/>